<evidence type="ECO:0000313" key="13">
    <source>
        <dbReference type="Proteomes" id="UP000294368"/>
    </source>
</evidence>
<evidence type="ECO:0000256" key="5">
    <source>
        <dbReference type="ARBA" id="ARBA00022842"/>
    </source>
</evidence>
<comment type="cofactor">
    <cofactor evidence="10">
        <name>Mg(2+)</name>
        <dbReference type="ChEBI" id="CHEBI:18420"/>
    </cofactor>
</comment>
<reference evidence="12 13" key="1">
    <citation type="submission" date="2019-02" db="EMBL/GenBank/DDBJ databases">
        <authorList>
            <person name="Manzano-Marin A."/>
            <person name="Manzano-Marin A."/>
        </authorList>
    </citation>
    <scope>NUCLEOTIDE SEQUENCE [LARGE SCALE GENOMIC DNA]</scope>
    <source>
        <strain evidence="12 13">ErCikochiana</strain>
    </source>
</reference>
<comment type="function">
    <text evidence="10">Transfers the 4'-phosphopantetheine moiety from coenzyme A to a Ser of acyl-carrier-protein.</text>
</comment>
<dbReference type="GO" id="GO:0005737">
    <property type="term" value="C:cytoplasm"/>
    <property type="evidence" value="ECO:0007669"/>
    <property type="project" value="UniProtKB-SubCell"/>
</dbReference>
<dbReference type="RefSeq" id="WP_157988788.1">
    <property type="nucleotide sequence ID" value="NZ_LR217715.1"/>
</dbReference>
<dbReference type="SUPFAM" id="SSF56214">
    <property type="entry name" value="4'-phosphopantetheinyl transferase"/>
    <property type="match status" value="1"/>
</dbReference>
<protein>
    <recommendedName>
        <fullName evidence="10">Holo-[acyl-carrier-protein] synthase</fullName>
        <shortName evidence="10">Holo-ACP synthase</shortName>
        <ecNumber evidence="10">2.7.8.7</ecNumber>
    </recommendedName>
    <alternativeName>
        <fullName evidence="10">4'-phosphopantetheinyl transferase AcpS</fullName>
    </alternativeName>
</protein>
<dbReference type="Proteomes" id="UP000294368">
    <property type="component" value="Chromosome"/>
</dbReference>
<keyword evidence="5 10" id="KW-0460">Magnesium</keyword>
<dbReference type="EC" id="2.7.8.7" evidence="10"/>
<evidence type="ECO:0000256" key="7">
    <source>
        <dbReference type="ARBA" id="ARBA00023160"/>
    </source>
</evidence>
<evidence type="ECO:0000256" key="4">
    <source>
        <dbReference type="ARBA" id="ARBA00022832"/>
    </source>
</evidence>
<name>A0A451DAD8_9GAMM</name>
<comment type="catalytic activity">
    <reaction evidence="8 10">
        <text>apo-[ACP] + CoA = holo-[ACP] + adenosine 3',5'-bisphosphate + H(+)</text>
        <dbReference type="Rhea" id="RHEA:12068"/>
        <dbReference type="Rhea" id="RHEA-COMP:9685"/>
        <dbReference type="Rhea" id="RHEA-COMP:9690"/>
        <dbReference type="ChEBI" id="CHEBI:15378"/>
        <dbReference type="ChEBI" id="CHEBI:29999"/>
        <dbReference type="ChEBI" id="CHEBI:57287"/>
        <dbReference type="ChEBI" id="CHEBI:58343"/>
        <dbReference type="ChEBI" id="CHEBI:64479"/>
        <dbReference type="EC" id="2.7.8.7"/>
    </reaction>
</comment>
<evidence type="ECO:0000256" key="1">
    <source>
        <dbReference type="ARBA" id="ARBA00022516"/>
    </source>
</evidence>
<dbReference type="InterPro" id="IPR037143">
    <property type="entry name" value="4-PPantetheinyl_Trfase_dom_sf"/>
</dbReference>
<evidence type="ECO:0000259" key="11">
    <source>
        <dbReference type="Pfam" id="PF01648"/>
    </source>
</evidence>
<dbReference type="AlphaFoldDB" id="A0A451DAD8"/>
<evidence type="ECO:0000256" key="9">
    <source>
        <dbReference type="ARBA" id="ARBA00054726"/>
    </source>
</evidence>
<feature type="domain" description="4'-phosphopantetheinyl transferase" evidence="11">
    <location>
        <begin position="5"/>
        <end position="120"/>
    </location>
</feature>
<evidence type="ECO:0000313" key="12">
    <source>
        <dbReference type="EMBL" id="VFP83208.1"/>
    </source>
</evidence>
<keyword evidence="6 10" id="KW-0443">Lipid metabolism</keyword>
<keyword evidence="7 10" id="KW-0275">Fatty acid biosynthesis</keyword>
<dbReference type="InterPro" id="IPR008278">
    <property type="entry name" value="4-PPantetheinyl_Trfase_dom"/>
</dbReference>
<comment type="subcellular location">
    <subcellularLocation>
        <location evidence="10">Cytoplasm</location>
    </subcellularLocation>
</comment>
<dbReference type="InterPro" id="IPR002582">
    <property type="entry name" value="ACPS"/>
</dbReference>
<sequence>MPILGVGVDIIEIARITAIIARVGDRLAKRVLSHTEFSQYQIHFRPDLFLAKSFAVKEATVKAFGLGMRDGLAFHQIEIYHDALGKPYVRLLQHAKVIEQNFLIKNIHVTLSDERKYAVAMVVMET</sequence>
<keyword evidence="4 10" id="KW-0276">Fatty acid metabolism</keyword>
<keyword evidence="3 10" id="KW-0479">Metal-binding</keyword>
<organism evidence="12 13">
    <name type="scientific">Candidatus Erwinia haradaeae</name>
    <dbReference type="NCBI Taxonomy" id="1922217"/>
    <lineage>
        <taxon>Bacteria</taxon>
        <taxon>Pseudomonadati</taxon>
        <taxon>Pseudomonadota</taxon>
        <taxon>Gammaproteobacteria</taxon>
        <taxon>Enterobacterales</taxon>
        <taxon>Erwiniaceae</taxon>
        <taxon>Erwinia</taxon>
    </lineage>
</organism>
<dbReference type="GO" id="GO:0006633">
    <property type="term" value="P:fatty acid biosynthetic process"/>
    <property type="evidence" value="ECO:0007669"/>
    <property type="project" value="UniProtKB-UniRule"/>
</dbReference>
<dbReference type="InterPro" id="IPR004568">
    <property type="entry name" value="Ppantetheine-prot_Trfase_dom"/>
</dbReference>
<dbReference type="GO" id="GO:0008897">
    <property type="term" value="F:holo-[acyl-carrier-protein] synthase activity"/>
    <property type="evidence" value="ECO:0007669"/>
    <property type="project" value="UniProtKB-UniRule"/>
</dbReference>
<keyword evidence="10" id="KW-0963">Cytoplasm</keyword>
<dbReference type="HAMAP" id="MF_00101">
    <property type="entry name" value="AcpS"/>
    <property type="match status" value="1"/>
</dbReference>
<evidence type="ECO:0000256" key="6">
    <source>
        <dbReference type="ARBA" id="ARBA00023098"/>
    </source>
</evidence>
<dbReference type="NCBIfam" id="TIGR00516">
    <property type="entry name" value="acpS"/>
    <property type="match status" value="1"/>
</dbReference>
<keyword evidence="1 10" id="KW-0444">Lipid biosynthesis</keyword>
<evidence type="ECO:0000256" key="8">
    <source>
        <dbReference type="ARBA" id="ARBA00050875"/>
    </source>
</evidence>
<dbReference type="NCBIfam" id="TIGR00556">
    <property type="entry name" value="pantethn_trn"/>
    <property type="match status" value="1"/>
</dbReference>
<feature type="binding site" evidence="10">
    <location>
        <position position="9"/>
    </location>
    <ligand>
        <name>Mg(2+)</name>
        <dbReference type="ChEBI" id="CHEBI:18420"/>
    </ligand>
</feature>
<dbReference type="Pfam" id="PF01648">
    <property type="entry name" value="ACPS"/>
    <property type="match status" value="1"/>
</dbReference>
<dbReference type="FunFam" id="3.90.470.20:FF:000001">
    <property type="entry name" value="Holo-[acyl-carrier-protein] synthase"/>
    <property type="match status" value="1"/>
</dbReference>
<accession>A0A451DAD8</accession>
<keyword evidence="2 10" id="KW-0808">Transferase</keyword>
<dbReference type="OrthoDB" id="517356at2"/>
<gene>
    <name evidence="10 12" type="primary">acpS</name>
    <name evidence="12" type="ORF">ERCIKOCA2762_448</name>
</gene>
<evidence type="ECO:0000256" key="2">
    <source>
        <dbReference type="ARBA" id="ARBA00022679"/>
    </source>
</evidence>
<dbReference type="EMBL" id="LR217715">
    <property type="protein sequence ID" value="VFP83208.1"/>
    <property type="molecule type" value="Genomic_DNA"/>
</dbReference>
<evidence type="ECO:0000256" key="3">
    <source>
        <dbReference type="ARBA" id="ARBA00022723"/>
    </source>
</evidence>
<comment type="function">
    <text evidence="9">Transfers the 4'-phosphopantetheine moiety from coenzyme A to the 'Ser-36' of acyl-carrier-protein.</text>
</comment>
<comment type="similarity">
    <text evidence="10">Belongs to the P-Pant transferase superfamily. AcpS family.</text>
</comment>
<feature type="binding site" evidence="10">
    <location>
        <position position="58"/>
    </location>
    <ligand>
        <name>Mg(2+)</name>
        <dbReference type="ChEBI" id="CHEBI:18420"/>
    </ligand>
</feature>
<dbReference type="GO" id="GO:0000287">
    <property type="term" value="F:magnesium ion binding"/>
    <property type="evidence" value="ECO:0007669"/>
    <property type="project" value="UniProtKB-UniRule"/>
</dbReference>
<dbReference type="Gene3D" id="3.90.470.20">
    <property type="entry name" value="4'-phosphopantetheinyl transferase domain"/>
    <property type="match status" value="1"/>
</dbReference>
<evidence type="ECO:0000256" key="10">
    <source>
        <dbReference type="HAMAP-Rule" id="MF_00101"/>
    </source>
</evidence>
<proteinExistence type="inferred from homology"/>